<keyword evidence="3" id="KW-1185">Reference proteome</keyword>
<gene>
    <name evidence="1" type="ORF">AWB95_11870</name>
    <name evidence="2" type="ORF">CQY23_01225</name>
</gene>
<evidence type="ECO:0000313" key="1">
    <source>
        <dbReference type="EMBL" id="ORV12615.1"/>
    </source>
</evidence>
<comment type="caution">
    <text evidence="1">The sequence shown here is derived from an EMBL/GenBank/DDBJ whole genome shotgun (WGS) entry which is preliminary data.</text>
</comment>
<evidence type="ECO:0000313" key="4">
    <source>
        <dbReference type="Proteomes" id="UP000230971"/>
    </source>
</evidence>
<reference evidence="2 4" key="2">
    <citation type="journal article" date="2017" name="Infect. Genet. Evol.">
        <title>The new phylogeny of the genus Mycobacterium: The old and the news.</title>
        <authorList>
            <person name="Tortoli E."/>
            <person name="Fedrizzi T."/>
            <person name="Meehan C.J."/>
            <person name="Trovato A."/>
            <person name="Grottola A."/>
            <person name="Giacobazzi E."/>
            <person name="Serpini G.F."/>
            <person name="Tagliazucchi S."/>
            <person name="Fabio A."/>
            <person name="Bettua C."/>
            <person name="Bertorelli R."/>
            <person name="Frascaro F."/>
            <person name="De Sanctis V."/>
            <person name="Pecorari M."/>
            <person name="Jousson O."/>
            <person name="Segata N."/>
            <person name="Cirillo D.M."/>
        </authorList>
    </citation>
    <scope>NUCLEOTIDE SEQUENCE [LARGE SCALE GENOMIC DNA]</scope>
    <source>
        <strain evidence="2 4">NCTC 12882</strain>
    </source>
</reference>
<sequence>MRTSGNFSRSAAASAKKAANVLAQAKLPYGMFGDFDEANLFGALVSTVCEEHVQRLHADYVALTDIADRAYAAADAIADATPASDQATNASQRND</sequence>
<dbReference type="Proteomes" id="UP000230971">
    <property type="component" value="Unassembled WGS sequence"/>
</dbReference>
<accession>A0A1X1RQX6</accession>
<evidence type="ECO:0000313" key="2">
    <source>
        <dbReference type="EMBL" id="PIB80889.1"/>
    </source>
</evidence>
<dbReference type="STRING" id="28045.AWB95_11870"/>
<dbReference type="Pfam" id="PF10817">
    <property type="entry name" value="DUF2563"/>
    <property type="match status" value="1"/>
</dbReference>
<name>A0A1X1RQX6_MYCCE</name>
<dbReference type="EMBL" id="PDKV01000001">
    <property type="protein sequence ID" value="PIB80889.1"/>
    <property type="molecule type" value="Genomic_DNA"/>
</dbReference>
<evidence type="ECO:0000313" key="3">
    <source>
        <dbReference type="Proteomes" id="UP000193907"/>
    </source>
</evidence>
<dbReference type="AlphaFoldDB" id="A0A1X1RQX6"/>
<reference evidence="1 3" key="1">
    <citation type="submission" date="2016-01" db="EMBL/GenBank/DDBJ databases">
        <title>The new phylogeny of the genus Mycobacterium.</title>
        <authorList>
            <person name="Tarcisio F."/>
            <person name="Conor M."/>
            <person name="Antonella G."/>
            <person name="Elisabetta G."/>
            <person name="Giulia F.S."/>
            <person name="Sara T."/>
            <person name="Anna F."/>
            <person name="Clotilde B."/>
            <person name="Roberto B."/>
            <person name="Veronica D.S."/>
            <person name="Fabio R."/>
            <person name="Monica P."/>
            <person name="Olivier J."/>
            <person name="Enrico T."/>
            <person name="Nicola S."/>
        </authorList>
    </citation>
    <scope>NUCLEOTIDE SEQUENCE [LARGE SCALE GENOMIC DNA]</scope>
    <source>
        <strain evidence="1 3">DSM 44243</strain>
    </source>
</reference>
<dbReference type="Proteomes" id="UP000193907">
    <property type="component" value="Unassembled WGS sequence"/>
</dbReference>
<organism evidence="1 3">
    <name type="scientific">Mycobacterium celatum</name>
    <dbReference type="NCBI Taxonomy" id="28045"/>
    <lineage>
        <taxon>Bacteria</taxon>
        <taxon>Bacillati</taxon>
        <taxon>Actinomycetota</taxon>
        <taxon>Actinomycetes</taxon>
        <taxon>Mycobacteriales</taxon>
        <taxon>Mycobacteriaceae</taxon>
        <taxon>Mycobacterium</taxon>
    </lineage>
</organism>
<dbReference type="InterPro" id="IPR022534">
    <property type="entry name" value="DUF2563"/>
</dbReference>
<proteinExistence type="predicted"/>
<protein>
    <submittedName>
        <fullName evidence="2">DUF2563 domain-containing protein</fullName>
    </submittedName>
</protein>
<dbReference type="EMBL" id="LQOM01000028">
    <property type="protein sequence ID" value="ORV12615.1"/>
    <property type="molecule type" value="Genomic_DNA"/>
</dbReference>